<reference evidence="1 2" key="1">
    <citation type="submission" date="2020-11" db="EMBL/GenBank/DDBJ databases">
        <title>Whole Genome sequence of MDR strain of Klebsiella pneumoniae K219 isolated from sputum.</title>
        <authorList>
            <person name="Aditi B.P."/>
            <person name="Mahalakshmi K."/>
            <person name="Naveen Kumar V."/>
        </authorList>
    </citation>
    <scope>NUCLEOTIDE SEQUENCE [LARGE SCALE GENOMIC DNA]</scope>
    <source>
        <strain evidence="1 2">K219</strain>
    </source>
</reference>
<evidence type="ECO:0000313" key="2">
    <source>
        <dbReference type="Proteomes" id="UP000594592"/>
    </source>
</evidence>
<evidence type="ECO:0000313" key="1">
    <source>
        <dbReference type="EMBL" id="QPG07597.1"/>
    </source>
</evidence>
<dbReference type="EMBL" id="CP064820">
    <property type="protein sequence ID" value="QPG07597.1"/>
    <property type="molecule type" value="Genomic_DNA"/>
</dbReference>
<accession>A0A7S9HF58</accession>
<organism evidence="1 2">
    <name type="scientific">Klebsiella pneumoniae subsp. pneumoniae</name>
    <dbReference type="NCBI Taxonomy" id="72407"/>
    <lineage>
        <taxon>Bacteria</taxon>
        <taxon>Pseudomonadati</taxon>
        <taxon>Pseudomonadota</taxon>
        <taxon>Gammaproteobacteria</taxon>
        <taxon>Enterobacterales</taxon>
        <taxon>Enterobacteriaceae</taxon>
        <taxon>Klebsiella/Raoultella group</taxon>
        <taxon>Klebsiella</taxon>
        <taxon>Klebsiella pneumoniae complex</taxon>
    </lineage>
</organism>
<proteinExistence type="predicted"/>
<dbReference type="Proteomes" id="UP000594592">
    <property type="component" value="Chromosome"/>
</dbReference>
<name>A0A7S9HF58_KLEPN</name>
<sequence>MGDCEIARVTDARLSRPSRWRLHIGQLEISSACLSKLPASDPLPVHRARLPNGNRCCPIVG</sequence>
<protein>
    <submittedName>
        <fullName evidence="1">Uncharacterized protein</fullName>
    </submittedName>
</protein>
<gene>
    <name evidence="1" type="ORF">IUJ34_01485</name>
</gene>
<dbReference type="AlphaFoldDB" id="A0A7S9HF58"/>